<organism evidence="4 5">
    <name type="scientific">Sedimentibacter hydroxybenzoicus DSM 7310</name>
    <dbReference type="NCBI Taxonomy" id="1123245"/>
    <lineage>
        <taxon>Bacteria</taxon>
        <taxon>Bacillati</taxon>
        <taxon>Bacillota</taxon>
        <taxon>Tissierellia</taxon>
        <taxon>Sedimentibacter</taxon>
    </lineage>
</organism>
<dbReference type="Pfam" id="PF20256">
    <property type="entry name" value="MoCoBD_2"/>
    <property type="match status" value="1"/>
</dbReference>
<evidence type="ECO:0000259" key="3">
    <source>
        <dbReference type="SMART" id="SM01008"/>
    </source>
</evidence>
<dbReference type="InterPro" id="IPR046867">
    <property type="entry name" value="AldOxase/xan_DH_MoCoBD2"/>
</dbReference>
<dbReference type="GO" id="GO:0005506">
    <property type="term" value="F:iron ion binding"/>
    <property type="evidence" value="ECO:0007669"/>
    <property type="project" value="InterPro"/>
</dbReference>
<dbReference type="Pfam" id="PF01315">
    <property type="entry name" value="Ald_Xan_dh_C"/>
    <property type="match status" value="1"/>
</dbReference>
<dbReference type="InterPro" id="IPR036856">
    <property type="entry name" value="Ald_Oxase/Xan_DH_a/b_sf"/>
</dbReference>
<accession>A0A974GWY4</accession>
<name>A0A974GWY4_SEDHY</name>
<comment type="caution">
    <text evidence="4">The sequence shown here is derived from an EMBL/GenBank/DDBJ whole genome shotgun (WGS) entry which is preliminary data.</text>
</comment>
<dbReference type="Pfam" id="PF02738">
    <property type="entry name" value="MoCoBD_1"/>
    <property type="match status" value="1"/>
</dbReference>
<dbReference type="AlphaFoldDB" id="A0A974GWY4"/>
<evidence type="ECO:0000313" key="5">
    <source>
        <dbReference type="Proteomes" id="UP000611629"/>
    </source>
</evidence>
<dbReference type="EMBL" id="JACBNQ010000015">
    <property type="protein sequence ID" value="NYB74992.1"/>
    <property type="molecule type" value="Genomic_DNA"/>
</dbReference>
<protein>
    <submittedName>
        <fullName evidence="4">Xanthine dehydrogenase family protein molybdopterin-binding subunit</fullName>
    </submittedName>
</protein>
<dbReference type="InterPro" id="IPR008274">
    <property type="entry name" value="AldOxase/xan_DH_MoCoBD1"/>
</dbReference>
<evidence type="ECO:0000256" key="1">
    <source>
        <dbReference type="ARBA" id="ARBA00022505"/>
    </source>
</evidence>
<dbReference type="InterPro" id="IPR037165">
    <property type="entry name" value="AldOxase/xan_DH_Mopterin-bd_sf"/>
</dbReference>
<reference evidence="4" key="1">
    <citation type="submission" date="2020-07" db="EMBL/GenBank/DDBJ databases">
        <title>Genomic analysis of a strain of Sedimentibacter Hydroxybenzoicus DSM7310.</title>
        <authorList>
            <person name="Ma S."/>
        </authorList>
    </citation>
    <scope>NUCLEOTIDE SEQUENCE</scope>
    <source>
        <strain evidence="4">DSM 7310</strain>
    </source>
</reference>
<keyword evidence="2" id="KW-0560">Oxidoreductase</keyword>
<dbReference type="RefSeq" id="WP_179238694.1">
    <property type="nucleotide sequence ID" value="NZ_JACBNQ010000015.1"/>
</dbReference>
<proteinExistence type="predicted"/>
<feature type="domain" description="Aldehyde oxidase/xanthine dehydrogenase a/b hammerhead" evidence="3">
    <location>
        <begin position="27"/>
        <end position="131"/>
    </location>
</feature>
<gene>
    <name evidence="4" type="ORF">HZF24_12665</name>
</gene>
<dbReference type="GO" id="GO:0016491">
    <property type="term" value="F:oxidoreductase activity"/>
    <property type="evidence" value="ECO:0007669"/>
    <property type="project" value="UniProtKB-KW"/>
</dbReference>
<dbReference type="SUPFAM" id="SSF56003">
    <property type="entry name" value="Molybdenum cofactor-binding domain"/>
    <property type="match status" value="1"/>
</dbReference>
<dbReference type="SMART" id="SM01008">
    <property type="entry name" value="Ald_Xan_dh_C"/>
    <property type="match status" value="1"/>
</dbReference>
<keyword evidence="1" id="KW-0500">Molybdenum</keyword>
<dbReference type="InterPro" id="IPR000674">
    <property type="entry name" value="Ald_Oxase/Xan_DH_a/b"/>
</dbReference>
<dbReference type="Gene3D" id="3.30.365.10">
    <property type="entry name" value="Aldehyde oxidase/xanthine dehydrogenase, molybdopterin binding domain"/>
    <property type="match status" value="4"/>
</dbReference>
<dbReference type="Gene3D" id="3.90.1170.50">
    <property type="entry name" value="Aldehyde oxidase/xanthine dehydrogenase, a/b hammerhead"/>
    <property type="match status" value="1"/>
</dbReference>
<evidence type="ECO:0000313" key="4">
    <source>
        <dbReference type="EMBL" id="NYB74992.1"/>
    </source>
</evidence>
<dbReference type="InterPro" id="IPR016208">
    <property type="entry name" value="Ald_Oxase/xanthine_DH-like"/>
</dbReference>
<keyword evidence="5" id="KW-1185">Reference proteome</keyword>
<dbReference type="Proteomes" id="UP000611629">
    <property type="component" value="Unassembled WGS sequence"/>
</dbReference>
<dbReference type="PANTHER" id="PTHR11908:SF132">
    <property type="entry name" value="ALDEHYDE OXIDASE 1-RELATED"/>
    <property type="match status" value="1"/>
</dbReference>
<dbReference type="SUPFAM" id="SSF54665">
    <property type="entry name" value="CO dehydrogenase molybdoprotein N-domain-like"/>
    <property type="match status" value="1"/>
</dbReference>
<sequence length="783" mass="85329">MIKQHGGNKLTILGNDILRKEAWNKVDGTAKYNIDEDVKSILHAKMLTSTYAHAEILSVDVTEALKEEGVKSILTGKDCNLLFGDFIDDRPSLATDRVRYYGEPVALVVADCEQTAHRAVNMIRVDYRKLPAVNSVSDALKEGAPLIHENLMSYNLKSKYVYPQRNSNIFHVVKIRKGDMNAGWNKSKVVVEGSFRLPQADHAAMEVRNARAEILSDGTVIINTSTQAPFNIKENLSKYFKIDEGKIVVHTPLVGGAFGGKAAVYLEILAYLASRSVGGRPVKVSDSREEDICSAPCKMGLEAKIKLGADDSGIIKAAEMTFLIDGGAYSTISCRLAKAIAVDCSGPYNIDNLQCDCLGVYTNHTYSTSFRGFSHAEHAFCMERMMDKLALKLGLDPLEIRSRNAVSTGHSSPTQVKITRSNTGDLTACIEKLKTIIDWDEGNKIELGNGKVRTKGVGCFWKTSDSPTDAASGVLLTFNSDGSININCGVVEIGSGSKTVLAQIIAERLKMPLSKINVSMNVNTQTSPLHWKTVASMSTYMAGNAALRAADDLIMQLKTAGASIIKCSTEALDVADMRVYLKEDPAIYVHFRDIVHGIKDTNGNATQGHIFGRGSYIMSRLTELAQETGTGKAGSSWTLGAQAVEIEFDRTDYTYRFVRAAAVIDMGRTLNPKTAKGLIMGGMNMGLGLGSREEFLYGEDGVMKSTSFRTYKMMRYGENPEYIVDFVETPDLSAPFGARGMAEHGIIGIPGALGNAISLAVDTDIDMLPSTPEYIWNKVRSLK</sequence>
<dbReference type="PANTHER" id="PTHR11908">
    <property type="entry name" value="XANTHINE DEHYDROGENASE"/>
    <property type="match status" value="1"/>
</dbReference>
<evidence type="ECO:0000256" key="2">
    <source>
        <dbReference type="ARBA" id="ARBA00023002"/>
    </source>
</evidence>